<dbReference type="AlphaFoldDB" id="A0A2Z6S044"/>
<dbReference type="GO" id="GO:2001069">
    <property type="term" value="F:glycogen binding"/>
    <property type="evidence" value="ECO:0007669"/>
    <property type="project" value="TreeGrafter"/>
</dbReference>
<protein>
    <recommendedName>
        <fullName evidence="2">CBM21 domain-containing protein</fullName>
    </recommendedName>
</protein>
<dbReference type="PROSITE" id="PS51159">
    <property type="entry name" value="CBM21"/>
    <property type="match status" value="1"/>
</dbReference>
<evidence type="ECO:0000259" key="2">
    <source>
        <dbReference type="PROSITE" id="PS51159"/>
    </source>
</evidence>
<evidence type="ECO:0000256" key="1">
    <source>
        <dbReference type="SAM" id="MobiDB-lite"/>
    </source>
</evidence>
<evidence type="ECO:0000313" key="3">
    <source>
        <dbReference type="EMBL" id="GBC02122.1"/>
    </source>
</evidence>
<dbReference type="Proteomes" id="UP000247702">
    <property type="component" value="Unassembled WGS sequence"/>
</dbReference>
<feature type="domain" description="CBM21" evidence="2">
    <location>
        <begin position="200"/>
        <end position="316"/>
    </location>
</feature>
<organism evidence="3 4">
    <name type="scientific">Rhizophagus clarus</name>
    <dbReference type="NCBI Taxonomy" id="94130"/>
    <lineage>
        <taxon>Eukaryota</taxon>
        <taxon>Fungi</taxon>
        <taxon>Fungi incertae sedis</taxon>
        <taxon>Mucoromycota</taxon>
        <taxon>Glomeromycotina</taxon>
        <taxon>Glomeromycetes</taxon>
        <taxon>Glomerales</taxon>
        <taxon>Glomeraceae</taxon>
        <taxon>Rhizophagus</taxon>
    </lineage>
</organism>
<dbReference type="Pfam" id="PF03370">
    <property type="entry name" value="CBM_21"/>
    <property type="match status" value="1"/>
</dbReference>
<dbReference type="Gene3D" id="2.60.40.2440">
    <property type="entry name" value="Carbohydrate binding type-21 domain"/>
    <property type="match status" value="1"/>
</dbReference>
<keyword evidence="4" id="KW-1185">Reference proteome</keyword>
<dbReference type="STRING" id="94130.A0A2Z6S044"/>
<feature type="compositionally biased region" description="Low complexity" evidence="1">
    <location>
        <begin position="336"/>
        <end position="356"/>
    </location>
</feature>
<dbReference type="GO" id="GO:0008157">
    <property type="term" value="F:protein phosphatase 1 binding"/>
    <property type="evidence" value="ECO:0007669"/>
    <property type="project" value="TreeGrafter"/>
</dbReference>
<dbReference type="GO" id="GO:0005979">
    <property type="term" value="P:regulation of glycogen biosynthetic process"/>
    <property type="evidence" value="ECO:0007669"/>
    <property type="project" value="TreeGrafter"/>
</dbReference>
<dbReference type="PANTHER" id="PTHR12307">
    <property type="entry name" value="PROTEIN PHOSPHATASE 1 REGULATORY SUBUNIT"/>
    <property type="match status" value="1"/>
</dbReference>
<comment type="caution">
    <text evidence="3">The sequence shown here is derived from an EMBL/GenBank/DDBJ whole genome shotgun (WGS) entry which is preliminary data.</text>
</comment>
<feature type="compositionally biased region" description="Polar residues" evidence="1">
    <location>
        <begin position="357"/>
        <end position="367"/>
    </location>
</feature>
<accession>A0A2Z6S044</accession>
<evidence type="ECO:0000313" key="4">
    <source>
        <dbReference type="Proteomes" id="UP000247702"/>
    </source>
</evidence>
<dbReference type="GO" id="GO:0000164">
    <property type="term" value="C:protein phosphatase type 1 complex"/>
    <property type="evidence" value="ECO:0007669"/>
    <property type="project" value="TreeGrafter"/>
</dbReference>
<gene>
    <name evidence="3" type="ORF">RclHR1_04470001</name>
</gene>
<proteinExistence type="predicted"/>
<dbReference type="PANTHER" id="PTHR12307:SF36">
    <property type="entry name" value="GLYCOGEN-BINDING SUBUNIT 76A"/>
    <property type="match status" value="1"/>
</dbReference>
<feature type="region of interest" description="Disordered" evidence="1">
    <location>
        <begin position="319"/>
        <end position="377"/>
    </location>
</feature>
<reference evidence="3 4" key="1">
    <citation type="submission" date="2017-11" db="EMBL/GenBank/DDBJ databases">
        <title>The genome of Rhizophagus clarus HR1 reveals common genetic basis of auxotrophy among arbuscular mycorrhizal fungi.</title>
        <authorList>
            <person name="Kobayashi Y."/>
        </authorList>
    </citation>
    <scope>NUCLEOTIDE SEQUENCE [LARGE SCALE GENOMIC DNA]</scope>
    <source>
        <strain evidence="3 4">HR1</strain>
    </source>
</reference>
<dbReference type="InterPro" id="IPR050782">
    <property type="entry name" value="PP1_regulatory_subunit_3"/>
</dbReference>
<dbReference type="InterPro" id="IPR005036">
    <property type="entry name" value="CBM21_dom"/>
</dbReference>
<name>A0A2Z6S044_9GLOM</name>
<sequence length="528" mass="58840">MPYAAPVKGLAFSPSKQNRGWPFPTTKSIGSKKAYDDLDVNAKDLIDRDNALKEVKDILSTSPQLSTSPRRKSAPESRKPFLKVDLPALPLPEIPCILRKKSGEIVKSSLKKGCSKSEPVTPTFPKYVHFNADLEQIKLFNEAQRPQAVSADVSSDEDSDDDNVFDDNLLGFSASDDEDNDDYIEESELVISLPNRPVMTTMHSSKPVFVESIYLSQDKRKLQGRIMVQNFAFQKTVTVRYTFDFWSTVSEASATFAEGITSKDNKNSFDAFIFSIELIDNSRNPIDGKTMYFAVHYSVENGDFWDNNNGSNYQVNFKKITPPPSSKYSNNKKKNNQNTITTSTTSSSKWAMSSMSRQSTKNLNETLCRSPPTLEPSTKLNVEDVRKKVMGRYDIGVSLSAAQNAQKSSAPRTPTDDYNTRTFQFFTPVPYSNYGTQFGNYNNYSNDNFHAFFPNNYVDGMPGTSDFPISHSPGFGQLKNSNPIAIPSSKPDIGSTSYDVLVNKYCFYSGSPYTTNSPITTGSPPVMT</sequence>
<feature type="region of interest" description="Disordered" evidence="1">
    <location>
        <begin position="58"/>
        <end position="79"/>
    </location>
</feature>
<dbReference type="InterPro" id="IPR038175">
    <property type="entry name" value="CBM21_dom_sf"/>
</dbReference>
<dbReference type="EMBL" id="BEXD01003812">
    <property type="protein sequence ID" value="GBC02122.1"/>
    <property type="molecule type" value="Genomic_DNA"/>
</dbReference>
<feature type="compositionally biased region" description="Polar residues" evidence="1">
    <location>
        <begin position="59"/>
        <end position="68"/>
    </location>
</feature>